<reference evidence="1 2" key="1">
    <citation type="journal article" date="2006" name="Int. J. Syst. Evol. Microbiol.">
        <title>Chryseobacterium hispanicum sp. nov., isolated from the drinking water distribution system of Sevilla, Spain.</title>
        <authorList>
            <person name="Gallego V."/>
            <person name="Garcia M.T."/>
            <person name="Ventosa A."/>
        </authorList>
    </citation>
    <scope>NUCLEOTIDE SEQUENCE [LARGE SCALE GENOMIC DNA]</scope>
    <source>
        <strain evidence="1 2">KCTC 22104</strain>
    </source>
</reference>
<comment type="caution">
    <text evidence="1">The sequence shown here is derived from an EMBL/GenBank/DDBJ whole genome shotgun (WGS) entry which is preliminary data.</text>
</comment>
<dbReference type="PROSITE" id="PS51257">
    <property type="entry name" value="PROKAR_LIPOPROTEIN"/>
    <property type="match status" value="1"/>
</dbReference>
<dbReference type="AlphaFoldDB" id="A0A3D9CVF0"/>
<evidence type="ECO:0000313" key="1">
    <source>
        <dbReference type="EMBL" id="REC69776.1"/>
    </source>
</evidence>
<dbReference type="OrthoDB" id="1262175at2"/>
<name>A0A3D9CVF0_9FLAO</name>
<protein>
    <submittedName>
        <fullName evidence="1">Uncharacterized protein</fullName>
    </submittedName>
</protein>
<accession>A0A3D9CVF0</accession>
<organism evidence="1 2">
    <name type="scientific">Epilithonimonas hispanica</name>
    <dbReference type="NCBI Taxonomy" id="358687"/>
    <lineage>
        <taxon>Bacteria</taxon>
        <taxon>Pseudomonadati</taxon>
        <taxon>Bacteroidota</taxon>
        <taxon>Flavobacteriia</taxon>
        <taxon>Flavobacteriales</taxon>
        <taxon>Weeksellaceae</taxon>
        <taxon>Chryseobacterium group</taxon>
        <taxon>Epilithonimonas</taxon>
    </lineage>
</organism>
<dbReference type="RefSeq" id="WP_116035695.1">
    <property type="nucleotide sequence ID" value="NZ_JBHLVV010000027.1"/>
</dbReference>
<evidence type="ECO:0000313" key="2">
    <source>
        <dbReference type="Proteomes" id="UP000256326"/>
    </source>
</evidence>
<keyword evidence="2" id="KW-1185">Reference proteome</keyword>
<dbReference type="EMBL" id="QNUG01000025">
    <property type="protein sequence ID" value="REC69776.1"/>
    <property type="molecule type" value="Genomic_DNA"/>
</dbReference>
<sequence>MVKKVFSLVVLFFIFGCGQRYTKTGDGRLKAPRPDYKFKNADKFNASIYKQIDTNAYYEMIDVFWSNGKYEKLGSHTYPPSALQFYNNGYLRRVDITKINTDYNYSGHRGVIYLDKNGNLKIDLFQGISQDGSVGIVTYSVKIEGDKIYMLSPRHNFFNGNDRVCYVYEKR</sequence>
<dbReference type="Proteomes" id="UP000256326">
    <property type="component" value="Unassembled WGS sequence"/>
</dbReference>
<proteinExistence type="predicted"/>
<gene>
    <name evidence="1" type="ORF">DRF58_11855</name>
</gene>